<organism evidence="11 12">
    <name type="scientific">Dictyobacter kobayashii</name>
    <dbReference type="NCBI Taxonomy" id="2014872"/>
    <lineage>
        <taxon>Bacteria</taxon>
        <taxon>Bacillati</taxon>
        <taxon>Chloroflexota</taxon>
        <taxon>Ktedonobacteria</taxon>
        <taxon>Ktedonobacterales</taxon>
        <taxon>Dictyobacteraceae</taxon>
        <taxon>Dictyobacter</taxon>
    </lineage>
</organism>
<feature type="domain" description="Thioredoxin" evidence="10">
    <location>
        <begin position="5"/>
        <end position="116"/>
    </location>
</feature>
<evidence type="ECO:0000256" key="2">
    <source>
        <dbReference type="ARBA" id="ARBA00022448"/>
    </source>
</evidence>
<evidence type="ECO:0000256" key="1">
    <source>
        <dbReference type="ARBA" id="ARBA00008987"/>
    </source>
</evidence>
<dbReference type="PROSITE" id="PS51352">
    <property type="entry name" value="THIOREDOXIN_2"/>
    <property type="match status" value="1"/>
</dbReference>
<evidence type="ECO:0000256" key="3">
    <source>
        <dbReference type="ARBA" id="ARBA00022982"/>
    </source>
</evidence>
<dbReference type="CDD" id="cd02947">
    <property type="entry name" value="TRX_family"/>
    <property type="match status" value="1"/>
</dbReference>
<keyword evidence="12" id="KW-1185">Reference proteome</keyword>
<dbReference type="GO" id="GO:0005737">
    <property type="term" value="C:cytoplasm"/>
    <property type="evidence" value="ECO:0007669"/>
    <property type="project" value="TreeGrafter"/>
</dbReference>
<feature type="disulfide bond" description="Redox-active" evidence="9">
    <location>
        <begin position="41"/>
        <end position="44"/>
    </location>
</feature>
<feature type="site" description="Contributes to redox potential value" evidence="8">
    <location>
        <position position="42"/>
    </location>
</feature>
<dbReference type="OrthoDB" id="9790390at2"/>
<dbReference type="InterPro" id="IPR005746">
    <property type="entry name" value="Thioredoxin"/>
</dbReference>
<dbReference type="GO" id="GO:0015035">
    <property type="term" value="F:protein-disulfide reductase activity"/>
    <property type="evidence" value="ECO:0007669"/>
    <property type="project" value="UniProtKB-UniRule"/>
</dbReference>
<evidence type="ECO:0000256" key="7">
    <source>
        <dbReference type="PIRNR" id="PIRNR000077"/>
    </source>
</evidence>
<evidence type="ECO:0000256" key="8">
    <source>
        <dbReference type="PIRSR" id="PIRSR000077-1"/>
    </source>
</evidence>
<dbReference type="PROSITE" id="PS00194">
    <property type="entry name" value="THIOREDOXIN_1"/>
    <property type="match status" value="1"/>
</dbReference>
<evidence type="ECO:0000256" key="9">
    <source>
        <dbReference type="PIRSR" id="PIRSR000077-4"/>
    </source>
</evidence>
<reference evidence="12" key="1">
    <citation type="submission" date="2018-12" db="EMBL/GenBank/DDBJ databases">
        <title>Tengunoibacter tsumagoiensis gen. nov., sp. nov., Dictyobacter kobayashii sp. nov., D. alpinus sp. nov., and D. joshuensis sp. nov. and description of Dictyobacteraceae fam. nov. within the order Ktedonobacterales isolated from Tengu-no-mugimeshi.</title>
        <authorList>
            <person name="Wang C.M."/>
            <person name="Zheng Y."/>
            <person name="Sakai Y."/>
            <person name="Toyoda A."/>
            <person name="Minakuchi Y."/>
            <person name="Abe K."/>
            <person name="Yokota A."/>
            <person name="Yabe S."/>
        </authorList>
    </citation>
    <scope>NUCLEOTIDE SEQUENCE [LARGE SCALE GENOMIC DNA]</scope>
    <source>
        <strain evidence="12">Uno11</strain>
    </source>
</reference>
<dbReference type="PANTHER" id="PTHR45663">
    <property type="entry name" value="GEO12009P1"/>
    <property type="match status" value="1"/>
</dbReference>
<dbReference type="PRINTS" id="PR00421">
    <property type="entry name" value="THIOREDOXIN"/>
</dbReference>
<dbReference type="NCBIfam" id="TIGR01068">
    <property type="entry name" value="thioredoxin"/>
    <property type="match status" value="1"/>
</dbReference>
<feature type="active site" description="Nucleophile" evidence="8">
    <location>
        <position position="41"/>
    </location>
</feature>
<evidence type="ECO:0000259" key="10">
    <source>
        <dbReference type="PROSITE" id="PS51352"/>
    </source>
</evidence>
<dbReference type="Proteomes" id="UP000287188">
    <property type="component" value="Unassembled WGS sequence"/>
</dbReference>
<dbReference type="InterPro" id="IPR013766">
    <property type="entry name" value="Thioredoxin_domain"/>
</dbReference>
<feature type="site" description="Contributes to redox potential value" evidence="8">
    <location>
        <position position="35"/>
    </location>
</feature>
<dbReference type="SUPFAM" id="SSF52833">
    <property type="entry name" value="Thioredoxin-like"/>
    <property type="match status" value="1"/>
</dbReference>
<name>A0A402ABQ4_9CHLR</name>
<keyword evidence="5 9" id="KW-0676">Redox-active center</keyword>
<gene>
    <name evidence="11" type="primary">trxA</name>
    <name evidence="11" type="ORF">KDK_03260</name>
</gene>
<evidence type="ECO:0000256" key="6">
    <source>
        <dbReference type="NCBIfam" id="TIGR01068"/>
    </source>
</evidence>
<dbReference type="Gene3D" id="3.40.30.10">
    <property type="entry name" value="Glutaredoxin"/>
    <property type="match status" value="1"/>
</dbReference>
<feature type="site" description="Contributes to redox potential value" evidence="8">
    <location>
        <position position="43"/>
    </location>
</feature>
<feature type="active site" description="Nucleophile" evidence="8">
    <location>
        <position position="44"/>
    </location>
</feature>
<dbReference type="PIRSF" id="PIRSF000077">
    <property type="entry name" value="Thioredoxin"/>
    <property type="match status" value="1"/>
</dbReference>
<evidence type="ECO:0000256" key="5">
    <source>
        <dbReference type="ARBA" id="ARBA00023284"/>
    </source>
</evidence>
<comment type="similarity">
    <text evidence="1 7">Belongs to the thioredoxin family.</text>
</comment>
<evidence type="ECO:0000313" key="11">
    <source>
        <dbReference type="EMBL" id="GCE16526.1"/>
    </source>
</evidence>
<dbReference type="RefSeq" id="WP_126548408.1">
    <property type="nucleotide sequence ID" value="NZ_BIFS01000001.1"/>
</dbReference>
<evidence type="ECO:0000313" key="12">
    <source>
        <dbReference type="Proteomes" id="UP000287188"/>
    </source>
</evidence>
<comment type="caution">
    <text evidence="11">The sequence shown here is derived from an EMBL/GenBank/DDBJ whole genome shotgun (WGS) entry which is preliminary data.</text>
</comment>
<evidence type="ECO:0000256" key="4">
    <source>
        <dbReference type="ARBA" id="ARBA00023157"/>
    </source>
</evidence>
<dbReference type="Pfam" id="PF00085">
    <property type="entry name" value="Thioredoxin"/>
    <property type="match status" value="1"/>
</dbReference>
<accession>A0A402ABQ4</accession>
<dbReference type="FunFam" id="3.40.30.10:FF:000001">
    <property type="entry name" value="Thioredoxin"/>
    <property type="match status" value="1"/>
</dbReference>
<dbReference type="InterPro" id="IPR017937">
    <property type="entry name" value="Thioredoxin_CS"/>
</dbReference>
<keyword evidence="3" id="KW-0249">Electron transport</keyword>
<keyword evidence="2" id="KW-0813">Transport</keyword>
<dbReference type="AlphaFoldDB" id="A0A402ABQ4"/>
<protein>
    <recommendedName>
        <fullName evidence="6 7">Thioredoxin</fullName>
    </recommendedName>
</protein>
<proteinExistence type="inferred from homology"/>
<sequence>MQTNAGTGTQANLFEVGEQDFAEKVLKSPLPVIVDFWATWCPPCRNLAPVYQQLSQQYQGKLRFAKLDSDEHPQIPATYHVQGLPTLIVFHHGREIARYVGPQPQRLKQLIDQTLVQHGCA</sequence>
<keyword evidence="4 9" id="KW-1015">Disulfide bond</keyword>
<dbReference type="EMBL" id="BIFS01000001">
    <property type="protein sequence ID" value="GCE16526.1"/>
    <property type="molecule type" value="Genomic_DNA"/>
</dbReference>
<dbReference type="InterPro" id="IPR036249">
    <property type="entry name" value="Thioredoxin-like_sf"/>
</dbReference>
<dbReference type="PANTHER" id="PTHR45663:SF11">
    <property type="entry name" value="GEO12009P1"/>
    <property type="match status" value="1"/>
</dbReference>